<dbReference type="AlphaFoldDB" id="A0A6J6KP65"/>
<gene>
    <name evidence="1" type="ORF">UFOPK2243_00516</name>
</gene>
<evidence type="ECO:0000313" key="1">
    <source>
        <dbReference type="EMBL" id="CAB4651322.1"/>
    </source>
</evidence>
<sequence length="175" mass="20315">MSWQDDVTAQEWDEWQNLARRLSKSKKQVTSLGPEDYASQAIEKLLQQEVRPNNIEGWLALTIKRQYIDRFKKIEARGGGSNRNLTDEQWEMEMISHAVRSPSLLVGRREQVEEVLNVLNQKEKEILILSVAGYDNHEIAMHLGYKTNKIVATRLAQIVKKVNETLESTFTQYSR</sequence>
<dbReference type="EMBL" id="CAEZWL010000008">
    <property type="protein sequence ID" value="CAB4651322.1"/>
    <property type="molecule type" value="Genomic_DNA"/>
</dbReference>
<dbReference type="SUPFAM" id="SSF88659">
    <property type="entry name" value="Sigma3 and sigma4 domains of RNA polymerase sigma factors"/>
    <property type="match status" value="1"/>
</dbReference>
<organism evidence="1">
    <name type="scientific">freshwater metagenome</name>
    <dbReference type="NCBI Taxonomy" id="449393"/>
    <lineage>
        <taxon>unclassified sequences</taxon>
        <taxon>metagenomes</taxon>
        <taxon>ecological metagenomes</taxon>
    </lineage>
</organism>
<proteinExistence type="predicted"/>
<protein>
    <submittedName>
        <fullName evidence="1">Unannotated protein</fullName>
    </submittedName>
</protein>
<reference evidence="1" key="1">
    <citation type="submission" date="2020-05" db="EMBL/GenBank/DDBJ databases">
        <authorList>
            <person name="Chiriac C."/>
            <person name="Salcher M."/>
            <person name="Ghai R."/>
            <person name="Kavagutti S V."/>
        </authorList>
    </citation>
    <scope>NUCLEOTIDE SEQUENCE</scope>
</reference>
<name>A0A6J6KP65_9ZZZZ</name>
<dbReference type="InterPro" id="IPR013324">
    <property type="entry name" value="RNA_pol_sigma_r3/r4-like"/>
</dbReference>
<dbReference type="InterPro" id="IPR036388">
    <property type="entry name" value="WH-like_DNA-bd_sf"/>
</dbReference>
<dbReference type="Gene3D" id="1.10.10.10">
    <property type="entry name" value="Winged helix-like DNA-binding domain superfamily/Winged helix DNA-binding domain"/>
    <property type="match status" value="1"/>
</dbReference>
<accession>A0A6J6KP65</accession>